<name>A0A1M2VPY0_TRAPU</name>
<evidence type="ECO:0000313" key="2">
    <source>
        <dbReference type="EMBL" id="OJT09654.1"/>
    </source>
</evidence>
<dbReference type="OMA" id="LDDEVCH"/>
<evidence type="ECO:0000313" key="3">
    <source>
        <dbReference type="Proteomes" id="UP000184267"/>
    </source>
</evidence>
<dbReference type="AlphaFoldDB" id="A0A1M2VPY0"/>
<evidence type="ECO:0000256" key="1">
    <source>
        <dbReference type="SAM" id="MobiDB-lite"/>
    </source>
</evidence>
<dbReference type="Proteomes" id="UP000184267">
    <property type="component" value="Unassembled WGS sequence"/>
</dbReference>
<proteinExistence type="predicted"/>
<feature type="compositionally biased region" description="Basic and acidic residues" evidence="1">
    <location>
        <begin position="236"/>
        <end position="251"/>
    </location>
</feature>
<feature type="region of interest" description="Disordered" evidence="1">
    <location>
        <begin position="285"/>
        <end position="328"/>
    </location>
</feature>
<keyword evidence="3" id="KW-1185">Reference proteome</keyword>
<comment type="caution">
    <text evidence="2">The sequence shown here is derived from an EMBL/GenBank/DDBJ whole genome shotgun (WGS) entry which is preliminary data.</text>
</comment>
<accession>A0A1M2VPY0</accession>
<gene>
    <name evidence="2" type="ORF">TRAPUB_13907</name>
</gene>
<sequence>MDAVDLNWCLTCGCRIELVRVSPAYPVDRPVTPVQDCNSQAYCSPQCHTAEMGSSSALKHYPSSRQVSSYFSDPLDDEVCHIEDCSYEAQLPSSPSHSWIGRGDAGILDWARSVPTGAPSDDEPATLTRPKLLSLANGPVKPSLYMSRAQPAPPEPSRPILTPQQSLPSLSRDSTSLHSTSAVSLTTDSSYSLATPATGSVVGSLTAFDAARPVGGKGLFSGLKAQLRVLSSTTSLKEKQRSSTVTRRDADTASAASRAQKTRRAPSPVSFYHMPEEYLPTKRKEAGVRAAATKENAHPAPVSKYATPAVEDHPAYRARGRKPSRFAS</sequence>
<dbReference type="OrthoDB" id="2210012at2759"/>
<feature type="compositionally biased region" description="Polar residues" evidence="1">
    <location>
        <begin position="162"/>
        <end position="175"/>
    </location>
</feature>
<feature type="region of interest" description="Disordered" evidence="1">
    <location>
        <begin position="143"/>
        <end position="175"/>
    </location>
</feature>
<reference evidence="2 3" key="1">
    <citation type="submission" date="2016-10" db="EMBL/GenBank/DDBJ databases">
        <title>Genome sequence of the basidiomycete white-rot fungus Trametes pubescens.</title>
        <authorList>
            <person name="Makela M.R."/>
            <person name="Granchi Z."/>
            <person name="Peng M."/>
            <person name="De Vries R.P."/>
            <person name="Grigoriev I."/>
            <person name="Riley R."/>
            <person name="Hilden K."/>
        </authorList>
    </citation>
    <scope>NUCLEOTIDE SEQUENCE [LARGE SCALE GENOMIC DNA]</scope>
    <source>
        <strain evidence="2 3">FBCC735</strain>
    </source>
</reference>
<feature type="compositionally biased region" description="Basic residues" evidence="1">
    <location>
        <begin position="316"/>
        <end position="328"/>
    </location>
</feature>
<feature type="region of interest" description="Disordered" evidence="1">
    <location>
        <begin position="111"/>
        <end position="131"/>
    </location>
</feature>
<protein>
    <submittedName>
        <fullName evidence="2">Uncharacterized protein</fullName>
    </submittedName>
</protein>
<organism evidence="2 3">
    <name type="scientific">Trametes pubescens</name>
    <name type="common">White-rot fungus</name>
    <dbReference type="NCBI Taxonomy" id="154538"/>
    <lineage>
        <taxon>Eukaryota</taxon>
        <taxon>Fungi</taxon>
        <taxon>Dikarya</taxon>
        <taxon>Basidiomycota</taxon>
        <taxon>Agaricomycotina</taxon>
        <taxon>Agaricomycetes</taxon>
        <taxon>Polyporales</taxon>
        <taxon>Polyporaceae</taxon>
        <taxon>Trametes</taxon>
    </lineage>
</organism>
<dbReference type="EMBL" id="MNAD01000894">
    <property type="protein sequence ID" value="OJT09654.1"/>
    <property type="molecule type" value="Genomic_DNA"/>
</dbReference>
<feature type="region of interest" description="Disordered" evidence="1">
    <location>
        <begin position="232"/>
        <end position="268"/>
    </location>
</feature>